<dbReference type="GeneID" id="54585189"/>
<dbReference type="RefSeq" id="XP_033689593.1">
    <property type="nucleotide sequence ID" value="XM_033831859.1"/>
</dbReference>
<proteinExistence type="predicted"/>
<reference evidence="2" key="1">
    <citation type="journal article" date="2020" name="Stud. Mycol.">
        <title>101 Dothideomycetes genomes: a test case for predicting lifestyles and emergence of pathogens.</title>
        <authorList>
            <person name="Haridas S."/>
            <person name="Albert R."/>
            <person name="Binder M."/>
            <person name="Bloem J."/>
            <person name="Labutti K."/>
            <person name="Salamov A."/>
            <person name="Andreopoulos B."/>
            <person name="Baker S."/>
            <person name="Barry K."/>
            <person name="Bills G."/>
            <person name="Bluhm B."/>
            <person name="Cannon C."/>
            <person name="Castanera R."/>
            <person name="Culley D."/>
            <person name="Daum C."/>
            <person name="Ezra D."/>
            <person name="Gonzalez J."/>
            <person name="Henrissat B."/>
            <person name="Kuo A."/>
            <person name="Liang C."/>
            <person name="Lipzen A."/>
            <person name="Lutzoni F."/>
            <person name="Magnuson J."/>
            <person name="Mondo S."/>
            <person name="Nolan M."/>
            <person name="Ohm R."/>
            <person name="Pangilinan J."/>
            <person name="Park H.-J."/>
            <person name="Ramirez L."/>
            <person name="Alfaro M."/>
            <person name="Sun H."/>
            <person name="Tritt A."/>
            <person name="Yoshinaga Y."/>
            <person name="Zwiers L.-H."/>
            <person name="Turgeon B."/>
            <person name="Goodwin S."/>
            <person name="Spatafora J."/>
            <person name="Crous P."/>
            <person name="Grigoriev I."/>
        </authorList>
    </citation>
    <scope>NUCLEOTIDE SEQUENCE</scope>
    <source>
        <strain evidence="2">CBS 122368</strain>
    </source>
</reference>
<evidence type="ECO:0000313" key="2">
    <source>
        <dbReference type="EMBL" id="KAF2254589.1"/>
    </source>
</evidence>
<dbReference type="OrthoDB" id="4267316at2759"/>
<accession>A0A6A6IVX8</accession>
<dbReference type="EMBL" id="ML987190">
    <property type="protein sequence ID" value="KAF2254589.1"/>
    <property type="molecule type" value="Genomic_DNA"/>
</dbReference>
<dbReference type="AlphaFoldDB" id="A0A6A6IVX8"/>
<dbReference type="Proteomes" id="UP000800094">
    <property type="component" value="Unassembled WGS sequence"/>
</dbReference>
<feature type="region of interest" description="Disordered" evidence="1">
    <location>
        <begin position="211"/>
        <end position="250"/>
    </location>
</feature>
<gene>
    <name evidence="2" type="ORF">BU26DRAFT_546778</name>
</gene>
<evidence type="ECO:0000256" key="1">
    <source>
        <dbReference type="SAM" id="MobiDB-lite"/>
    </source>
</evidence>
<dbReference type="SUPFAM" id="SSF56112">
    <property type="entry name" value="Protein kinase-like (PK-like)"/>
    <property type="match status" value="1"/>
</dbReference>
<name>A0A6A6IVX8_9PLEO</name>
<protein>
    <submittedName>
        <fullName evidence="2">Uncharacterized protein</fullName>
    </submittedName>
</protein>
<organism evidence="2 3">
    <name type="scientific">Trematosphaeria pertusa</name>
    <dbReference type="NCBI Taxonomy" id="390896"/>
    <lineage>
        <taxon>Eukaryota</taxon>
        <taxon>Fungi</taxon>
        <taxon>Dikarya</taxon>
        <taxon>Ascomycota</taxon>
        <taxon>Pezizomycotina</taxon>
        <taxon>Dothideomycetes</taxon>
        <taxon>Pleosporomycetidae</taxon>
        <taxon>Pleosporales</taxon>
        <taxon>Massarineae</taxon>
        <taxon>Trematosphaeriaceae</taxon>
        <taxon>Trematosphaeria</taxon>
    </lineage>
</organism>
<keyword evidence="3" id="KW-1185">Reference proteome</keyword>
<sequence>MRETNAVRAIFETYYKGAVLKVTGWKPQQISTSYTPKIPVVEEITIKQLKLGGHRFNGAIVFVVLTPSSDEEIICKVYDNTFAPRSDSDSDSDSDGDSEAPLLSSTVAFDTEKKAYQKLSSKPKITSGINPEYYGCGKIKLNSGDEWPIILLEHVRGQPPHRVTSLINKPSRKQRKRIMRKLIEADSDILFHANVRHNDLAPRNVIIETETMPGEGGNKTVPGKGGNKTVPGKGGNKTVPGKGGNKTEKIPKNPRVCLVDFAQSTYFTKNMEKRYQNPLFRWTNRVEEWTSWGWLDSSGAEEWMWGKGSRKKGYPGVQKDDKNGWVECVRAECANGGDLCGSGCSLPFLARLFGAAVLTNP</sequence>
<dbReference type="InterPro" id="IPR011009">
    <property type="entry name" value="Kinase-like_dom_sf"/>
</dbReference>
<evidence type="ECO:0000313" key="3">
    <source>
        <dbReference type="Proteomes" id="UP000800094"/>
    </source>
</evidence>